<dbReference type="CDD" id="cd07061">
    <property type="entry name" value="HP_HAP_like"/>
    <property type="match status" value="1"/>
</dbReference>
<keyword evidence="16" id="KW-1015">Disulfide bond</keyword>
<evidence type="ECO:0000256" key="4">
    <source>
        <dbReference type="ARBA" id="ARBA00013040"/>
    </source>
</evidence>
<evidence type="ECO:0000256" key="10">
    <source>
        <dbReference type="ARBA" id="ARBA00023180"/>
    </source>
</evidence>
<name>A0A8I6TGT4_CIMLE</name>
<dbReference type="EC" id="3.1.3.62" evidence="4"/>
<comment type="catalytic activity">
    <reaction evidence="13">
        <text>1D-myo-inositol 1,2,4,5,6-pentakisphosphate + H2O = 1D-myo-inositol 1,2,5,6-tetrakisphosphate + phosphate</text>
        <dbReference type="Rhea" id="RHEA:77115"/>
        <dbReference type="ChEBI" id="CHEBI:15377"/>
        <dbReference type="ChEBI" id="CHEBI:43474"/>
        <dbReference type="ChEBI" id="CHEBI:57798"/>
        <dbReference type="ChEBI" id="CHEBI:195535"/>
        <dbReference type="EC" id="3.1.3.62"/>
    </reaction>
    <physiologicalReaction direction="left-to-right" evidence="13">
        <dbReference type="Rhea" id="RHEA:77116"/>
    </physiologicalReaction>
</comment>
<dbReference type="InterPro" id="IPR000560">
    <property type="entry name" value="His_Pase_clade-2"/>
</dbReference>
<dbReference type="GeneID" id="106666202"/>
<dbReference type="AlphaFoldDB" id="A0A8I6TGT4"/>
<comment type="catalytic activity">
    <reaction evidence="12">
        <text>1D-myo-inositol 1,2,5,6-tetrakisphosphate + H2O = 1D-myo-inositol 1,2,6-trisphosphate + phosphate</text>
        <dbReference type="Rhea" id="RHEA:77119"/>
        <dbReference type="ChEBI" id="CHEBI:15377"/>
        <dbReference type="ChEBI" id="CHEBI:43474"/>
        <dbReference type="ChEBI" id="CHEBI:195535"/>
        <dbReference type="ChEBI" id="CHEBI:195537"/>
        <dbReference type="EC" id="3.1.3.62"/>
    </reaction>
    <physiologicalReaction direction="left-to-right" evidence="12">
        <dbReference type="Rhea" id="RHEA:77120"/>
    </physiologicalReaction>
</comment>
<keyword evidence="7 17" id="KW-0732">Signal</keyword>
<proteinExistence type="inferred from homology"/>
<dbReference type="RefSeq" id="XP_014248707.1">
    <property type="nucleotide sequence ID" value="XM_014393221.1"/>
</dbReference>
<evidence type="ECO:0000313" key="18">
    <source>
        <dbReference type="EnsemblMetazoa" id="XP_014248706.1"/>
    </source>
</evidence>
<feature type="disulfide bond" evidence="16">
    <location>
        <begin position="58"/>
        <end position="389"/>
    </location>
</feature>
<dbReference type="GO" id="GO:0005886">
    <property type="term" value="C:plasma membrane"/>
    <property type="evidence" value="ECO:0007669"/>
    <property type="project" value="UniProtKB-SubCell"/>
</dbReference>
<dbReference type="GO" id="GO:0034417">
    <property type="term" value="F:bisphosphoglycerate 3-phosphatase activity"/>
    <property type="evidence" value="ECO:0007669"/>
    <property type="project" value="UniProtKB-EC"/>
</dbReference>
<evidence type="ECO:0000313" key="19">
    <source>
        <dbReference type="Proteomes" id="UP000494040"/>
    </source>
</evidence>
<feature type="disulfide bond" evidence="16">
    <location>
        <begin position="258"/>
        <end position="273"/>
    </location>
</feature>
<dbReference type="InterPro" id="IPR016274">
    <property type="entry name" value="Histidine_acid_Pase_euk"/>
</dbReference>
<evidence type="ECO:0000256" key="1">
    <source>
        <dbReference type="ARBA" id="ARBA00004236"/>
    </source>
</evidence>
<comment type="catalytic activity">
    <reaction evidence="14">
        <text>1D-myo-inositol hexakisphosphate + H2O = 1D-myo-inositol 1,2,4,5,6-pentakisphosphate + phosphate</text>
        <dbReference type="Rhea" id="RHEA:16989"/>
        <dbReference type="ChEBI" id="CHEBI:15377"/>
        <dbReference type="ChEBI" id="CHEBI:43474"/>
        <dbReference type="ChEBI" id="CHEBI:57798"/>
        <dbReference type="ChEBI" id="CHEBI:58130"/>
        <dbReference type="EC" id="3.1.3.62"/>
    </reaction>
    <physiologicalReaction direction="left-to-right" evidence="14">
        <dbReference type="Rhea" id="RHEA:16990"/>
    </physiologicalReaction>
</comment>
<dbReference type="EnsemblMetazoa" id="XM_014393220.2">
    <property type="protein sequence ID" value="XP_014248706.1"/>
    <property type="gene ID" value="LOC106666202"/>
</dbReference>
<evidence type="ECO:0000256" key="3">
    <source>
        <dbReference type="ARBA" id="ARBA00012976"/>
    </source>
</evidence>
<feature type="signal peptide" evidence="17">
    <location>
        <begin position="1"/>
        <end position="21"/>
    </location>
</feature>
<evidence type="ECO:0000256" key="11">
    <source>
        <dbReference type="ARBA" id="ARBA00031642"/>
    </source>
</evidence>
<dbReference type="Pfam" id="PF00328">
    <property type="entry name" value="His_Phos_2"/>
    <property type="match status" value="1"/>
</dbReference>
<evidence type="ECO:0000256" key="12">
    <source>
        <dbReference type="ARBA" id="ARBA00043668"/>
    </source>
</evidence>
<dbReference type="EC" id="3.1.3.80" evidence="3"/>
<reference evidence="18" key="1">
    <citation type="submission" date="2022-01" db="UniProtKB">
        <authorList>
            <consortium name="EnsemblMetazoa"/>
        </authorList>
    </citation>
    <scope>IDENTIFICATION</scope>
</reference>
<keyword evidence="6" id="KW-1003">Cell membrane</keyword>
<evidence type="ECO:0000256" key="16">
    <source>
        <dbReference type="PIRSR" id="PIRSR000894-2"/>
    </source>
</evidence>
<evidence type="ECO:0000256" key="7">
    <source>
        <dbReference type="ARBA" id="ARBA00022729"/>
    </source>
</evidence>
<evidence type="ECO:0000256" key="17">
    <source>
        <dbReference type="SAM" id="SignalP"/>
    </source>
</evidence>
<dbReference type="OrthoDB" id="6509975at2759"/>
<dbReference type="InterPro" id="IPR029033">
    <property type="entry name" value="His_PPase_superfam"/>
</dbReference>
<evidence type="ECO:0000256" key="15">
    <source>
        <dbReference type="ARBA" id="ARBA00043832"/>
    </source>
</evidence>
<dbReference type="PANTHER" id="PTHR20963:SF8">
    <property type="entry name" value="MULTIPLE INOSITOL POLYPHOSPHATE PHOSPHATASE 1"/>
    <property type="match status" value="1"/>
</dbReference>
<dbReference type="Gene3D" id="3.40.50.1240">
    <property type="entry name" value="Phosphoglycerate mutase-like"/>
    <property type="match status" value="1"/>
</dbReference>
<keyword evidence="9" id="KW-0472">Membrane</keyword>
<evidence type="ECO:0000256" key="14">
    <source>
        <dbReference type="ARBA" id="ARBA00043691"/>
    </source>
</evidence>
<dbReference type="KEGG" id="clec:106666202"/>
<dbReference type="GO" id="GO:0003993">
    <property type="term" value="F:acid phosphatase activity"/>
    <property type="evidence" value="ECO:0007669"/>
    <property type="project" value="TreeGrafter"/>
</dbReference>
<evidence type="ECO:0000256" key="9">
    <source>
        <dbReference type="ARBA" id="ARBA00023136"/>
    </source>
</evidence>
<comment type="catalytic activity">
    <reaction evidence="15">
        <text>(2R)-2,3-bisphosphoglycerate + H2O = (2R)-2-phosphoglycerate + phosphate</text>
        <dbReference type="Rhea" id="RHEA:27381"/>
        <dbReference type="ChEBI" id="CHEBI:15377"/>
        <dbReference type="ChEBI" id="CHEBI:43474"/>
        <dbReference type="ChEBI" id="CHEBI:58248"/>
        <dbReference type="ChEBI" id="CHEBI:58289"/>
        <dbReference type="EC" id="3.1.3.80"/>
    </reaction>
    <physiologicalReaction direction="left-to-right" evidence="15">
        <dbReference type="Rhea" id="RHEA:27382"/>
    </physiologicalReaction>
</comment>
<evidence type="ECO:0000256" key="13">
    <source>
        <dbReference type="ARBA" id="ARBA00043671"/>
    </source>
</evidence>
<sequence length="463" mass="53463">MLLFPFILLVSNLLLIRMVQAQRHYCLSEDLNPNMLFGSNTIYETTRGKVEHNLLPECEVKAIWTLVRVGSHYPRKSDFKMWEKMNEMKDVILSNHRTKARGSLCPRDLDALESWYPVLDITNENMLNKVGMSETTEIGKDLVKMYPKVFKNMSVPATVMYAYSSQNPAKQTAQVFLDGMRLAGSTARVINLGEFSALSVDQSCPKYKDFLTSPENLKESRMYKAQMEIKEMLKEVSHRLGYSYDLNFDVVFQMYKLCSFETGAYLGKISPWCAVFEKRHFKIFQNDEDINSYYTMGFGSTYAPRLGCPAIKNLFQILGEITKHTPDDPQVTVLFAHSNTLRFVLTALGIAWDSTILTARNVDVREDRMWNSSLMVPFSANLQVVLHKCQNYKVTFILNNYKVLYSTCNSTKCDWDVLRDEYEDIIDPLSCNFDFCSHQLNSIGHNTHVHFFVTLLVMFKIIW</sequence>
<protein>
    <recommendedName>
        <fullName evidence="5">Multiple inositol polyphosphate phosphatase 1</fullName>
        <ecNumber evidence="4">3.1.3.62</ecNumber>
        <ecNumber evidence="3">3.1.3.80</ecNumber>
    </recommendedName>
    <alternativeName>
        <fullName evidence="11">2,3-bisphosphoglycerate 3-phosphatase</fullName>
    </alternativeName>
</protein>
<dbReference type="PANTHER" id="PTHR20963">
    <property type="entry name" value="MULTIPLE INOSITOL POLYPHOSPHATE PHOSPHATASE-RELATED"/>
    <property type="match status" value="1"/>
</dbReference>
<dbReference type="OMA" id="WMAYEYA"/>
<feature type="chain" id="PRO_5035103552" description="Multiple inositol polyphosphate phosphatase 1" evidence="17">
    <location>
        <begin position="22"/>
        <end position="463"/>
    </location>
</feature>
<dbReference type="GO" id="GO:0052745">
    <property type="term" value="F:inositol phosphate phosphatase activity"/>
    <property type="evidence" value="ECO:0007669"/>
    <property type="project" value="TreeGrafter"/>
</dbReference>
<evidence type="ECO:0000256" key="2">
    <source>
        <dbReference type="ARBA" id="ARBA00008422"/>
    </source>
</evidence>
<accession>A0A8I6TGT4</accession>
<comment type="subcellular location">
    <subcellularLocation>
        <location evidence="1">Cell membrane</location>
    </subcellularLocation>
</comment>
<keyword evidence="10" id="KW-0325">Glycoprotein</keyword>
<dbReference type="RefSeq" id="XP_014248706.1">
    <property type="nucleotide sequence ID" value="XM_014393220.2"/>
</dbReference>
<evidence type="ECO:0000256" key="8">
    <source>
        <dbReference type="ARBA" id="ARBA00022801"/>
    </source>
</evidence>
<organism evidence="18 19">
    <name type="scientific">Cimex lectularius</name>
    <name type="common">Bed bug</name>
    <name type="synonym">Acanthia lectularia</name>
    <dbReference type="NCBI Taxonomy" id="79782"/>
    <lineage>
        <taxon>Eukaryota</taxon>
        <taxon>Metazoa</taxon>
        <taxon>Ecdysozoa</taxon>
        <taxon>Arthropoda</taxon>
        <taxon>Hexapoda</taxon>
        <taxon>Insecta</taxon>
        <taxon>Pterygota</taxon>
        <taxon>Neoptera</taxon>
        <taxon>Paraneoptera</taxon>
        <taxon>Hemiptera</taxon>
        <taxon>Heteroptera</taxon>
        <taxon>Panheteroptera</taxon>
        <taxon>Cimicomorpha</taxon>
        <taxon>Cimicidae</taxon>
        <taxon>Cimex</taxon>
    </lineage>
</organism>
<comment type="similarity">
    <text evidence="2">Belongs to the histidine acid phosphatase family. MINPP1 subfamily.</text>
</comment>
<dbReference type="SUPFAM" id="SSF53254">
    <property type="entry name" value="Phosphoglycerate mutase-like"/>
    <property type="match status" value="1"/>
</dbReference>
<dbReference type="EnsemblMetazoa" id="XM_014393221.1">
    <property type="protein sequence ID" value="XP_014248707.1"/>
    <property type="gene ID" value="LOC106666202"/>
</dbReference>
<keyword evidence="19" id="KW-1185">Reference proteome</keyword>
<dbReference type="PIRSF" id="PIRSF000894">
    <property type="entry name" value="Acid_phosphatase"/>
    <property type="match status" value="1"/>
</dbReference>
<evidence type="ECO:0000256" key="6">
    <source>
        <dbReference type="ARBA" id="ARBA00022475"/>
    </source>
</evidence>
<dbReference type="Proteomes" id="UP000494040">
    <property type="component" value="Unassembled WGS sequence"/>
</dbReference>
<evidence type="ECO:0000256" key="5">
    <source>
        <dbReference type="ARBA" id="ARBA00018097"/>
    </source>
</evidence>
<keyword evidence="8" id="KW-0378">Hydrolase</keyword>